<proteinExistence type="inferred from homology"/>
<organism evidence="4 5">
    <name type="scientific">Emergencia timonensis</name>
    <dbReference type="NCBI Taxonomy" id="1776384"/>
    <lineage>
        <taxon>Bacteria</taxon>
        <taxon>Bacillati</taxon>
        <taxon>Bacillota</taxon>
        <taxon>Clostridia</taxon>
        <taxon>Peptostreptococcales</taxon>
        <taxon>Anaerovoracaceae</taxon>
        <taxon>Emergencia</taxon>
    </lineage>
</organism>
<reference evidence="4 5" key="1">
    <citation type="submission" date="2018-08" db="EMBL/GenBank/DDBJ databases">
        <title>A genome reference for cultivated species of the human gut microbiota.</title>
        <authorList>
            <person name="Zou Y."/>
            <person name="Xue W."/>
            <person name="Luo G."/>
        </authorList>
    </citation>
    <scope>NUCLEOTIDE SEQUENCE [LARGE SCALE GENOMIC DNA]</scope>
    <source>
        <strain evidence="4 5">AM07-24</strain>
    </source>
</reference>
<evidence type="ECO:0000313" key="4">
    <source>
        <dbReference type="EMBL" id="RHJ89092.1"/>
    </source>
</evidence>
<evidence type="ECO:0008006" key="6">
    <source>
        <dbReference type="Google" id="ProtNLM"/>
    </source>
</evidence>
<dbReference type="Gene3D" id="1.20.1690.10">
    <property type="entry name" value="V-type ATP synthase subunit C domain"/>
    <property type="match status" value="2"/>
</dbReference>
<evidence type="ECO:0000256" key="3">
    <source>
        <dbReference type="ARBA" id="ARBA00023065"/>
    </source>
</evidence>
<evidence type="ECO:0000256" key="2">
    <source>
        <dbReference type="ARBA" id="ARBA00022448"/>
    </source>
</evidence>
<dbReference type="InterPro" id="IPR050873">
    <property type="entry name" value="V-ATPase_V0D/AC39_subunit"/>
</dbReference>
<name>A0A415E5P3_9FIRM</name>
<keyword evidence="2" id="KW-0813">Transport</keyword>
<dbReference type="PANTHER" id="PTHR38682">
    <property type="entry name" value="V-TYPE ATP SYNTHASE SUBUNIT C"/>
    <property type="match status" value="1"/>
</dbReference>
<dbReference type="PANTHER" id="PTHR38682:SF1">
    <property type="entry name" value="V-TYPE ATP SYNTHASE SUBUNIT C"/>
    <property type="match status" value="1"/>
</dbReference>
<dbReference type="EMBL" id="QRMS01000001">
    <property type="protein sequence ID" value="RHJ89092.1"/>
    <property type="molecule type" value="Genomic_DNA"/>
</dbReference>
<comment type="similarity">
    <text evidence="1">Belongs to the V-ATPase V0D/AC39 subunit family.</text>
</comment>
<dbReference type="AlphaFoldDB" id="A0A415E5P3"/>
<dbReference type="Proteomes" id="UP000284841">
    <property type="component" value="Unassembled WGS sequence"/>
</dbReference>
<dbReference type="InterPro" id="IPR002843">
    <property type="entry name" value="ATPase_V0-cplx_csu/dsu"/>
</dbReference>
<dbReference type="InterPro" id="IPR035067">
    <property type="entry name" value="V-type_ATPase_csu/dsu"/>
</dbReference>
<dbReference type="Gene3D" id="1.10.132.50">
    <property type="entry name" value="ATP synthase (C/AC39) subunit, domain 3"/>
    <property type="match status" value="1"/>
</dbReference>
<comment type="caution">
    <text evidence="4">The sequence shown here is derived from an EMBL/GenBank/DDBJ whole genome shotgun (WGS) entry which is preliminary data.</text>
</comment>
<keyword evidence="3" id="KW-0406">Ion transport</keyword>
<accession>A0A415E5P3</accession>
<dbReference type="InterPro" id="IPR036079">
    <property type="entry name" value="ATPase_csu/dsu_sf"/>
</dbReference>
<dbReference type="Pfam" id="PF01992">
    <property type="entry name" value="vATP-synt_AC39"/>
    <property type="match status" value="1"/>
</dbReference>
<dbReference type="OrthoDB" id="1653at2"/>
<dbReference type="GO" id="GO:0046961">
    <property type="term" value="F:proton-transporting ATPase activity, rotational mechanism"/>
    <property type="evidence" value="ECO:0007669"/>
    <property type="project" value="InterPro"/>
</dbReference>
<protein>
    <recommendedName>
        <fullName evidence="6">V-type ATP synthase subunit C</fullName>
    </recommendedName>
</protein>
<dbReference type="InterPro" id="IPR044911">
    <property type="entry name" value="V-type_ATPase_csu/dsu_dom_3"/>
</dbReference>
<dbReference type="GeneID" id="83004671"/>
<dbReference type="SUPFAM" id="SSF103486">
    <property type="entry name" value="V-type ATP synthase subunit C"/>
    <property type="match status" value="1"/>
</dbReference>
<evidence type="ECO:0000313" key="5">
    <source>
        <dbReference type="Proteomes" id="UP000284841"/>
    </source>
</evidence>
<evidence type="ECO:0000256" key="1">
    <source>
        <dbReference type="ARBA" id="ARBA00006709"/>
    </source>
</evidence>
<keyword evidence="5" id="KW-1185">Reference proteome</keyword>
<dbReference type="RefSeq" id="WP_067538516.1">
    <property type="nucleotide sequence ID" value="NZ_AP025567.1"/>
</dbReference>
<sequence>MAKRKTEEYTFADAYIGSYTRNLMSWQDMMRLASCKDLDAAEAVLQEFGYGEAKELHEGDVEAFIRREQNKHFNLIYDTLPDRKELALCLFPYDYHNVKVCLKSEFLGITPDDTYLVSTGDIDWMKVVAMVRDRNYMFMPVNMKHAIIEATDLFSRGGDPQEIDIILDKACYKDMLKAAEETGEDFLIGIVKLQIDILNLKTFVRLRQIEKPWSFFQKVFLEGGNISEQFFIASYEEPFAQIADKLAVYGLKEAMAEGGKEIKETGDFNLFEKLCDNQMMEYNKKAKYETFGIVPIAGYWYAKELEIDNLRIILTGILIGSSAEQISERLREPYV</sequence>
<dbReference type="STRING" id="1776384.GCA_900086585_02321"/>
<gene>
    <name evidence="4" type="ORF">DW099_00495</name>
</gene>